<dbReference type="AlphaFoldDB" id="A0A5B7HY67"/>
<organism evidence="1 2">
    <name type="scientific">Portunus trituberculatus</name>
    <name type="common">Swimming crab</name>
    <name type="synonym">Neptunus trituberculatus</name>
    <dbReference type="NCBI Taxonomy" id="210409"/>
    <lineage>
        <taxon>Eukaryota</taxon>
        <taxon>Metazoa</taxon>
        <taxon>Ecdysozoa</taxon>
        <taxon>Arthropoda</taxon>
        <taxon>Crustacea</taxon>
        <taxon>Multicrustacea</taxon>
        <taxon>Malacostraca</taxon>
        <taxon>Eumalacostraca</taxon>
        <taxon>Eucarida</taxon>
        <taxon>Decapoda</taxon>
        <taxon>Pleocyemata</taxon>
        <taxon>Brachyura</taxon>
        <taxon>Eubrachyura</taxon>
        <taxon>Portunoidea</taxon>
        <taxon>Portunidae</taxon>
        <taxon>Portuninae</taxon>
        <taxon>Portunus</taxon>
    </lineage>
</organism>
<proteinExistence type="predicted"/>
<name>A0A5B7HY67_PORTR</name>
<dbReference type="EMBL" id="VSRR010043155">
    <property type="protein sequence ID" value="MPC76352.1"/>
    <property type="molecule type" value="Genomic_DNA"/>
</dbReference>
<gene>
    <name evidence="1" type="ORF">E2C01_070762</name>
</gene>
<protein>
    <submittedName>
        <fullName evidence="1">Uncharacterized protein</fullName>
    </submittedName>
</protein>
<dbReference type="Proteomes" id="UP000324222">
    <property type="component" value="Unassembled WGS sequence"/>
</dbReference>
<sequence>MHVSNSGIDCDVPPVTSSVTSPSSAPCILPLPSQPTPVPPAFLPRDDYTKLLFRCSPSVETNLRWLSEVNKDFGLDRSLAEVKMSAVTSRFVYIFKRRTAIIDSVTKGEYLSLFLDVQD</sequence>
<reference evidence="1 2" key="1">
    <citation type="submission" date="2019-05" db="EMBL/GenBank/DDBJ databases">
        <title>Another draft genome of Portunus trituberculatus and its Hox gene families provides insights of decapod evolution.</title>
        <authorList>
            <person name="Jeong J.-H."/>
            <person name="Song I."/>
            <person name="Kim S."/>
            <person name="Choi T."/>
            <person name="Kim D."/>
            <person name="Ryu S."/>
            <person name="Kim W."/>
        </authorList>
    </citation>
    <scope>NUCLEOTIDE SEQUENCE [LARGE SCALE GENOMIC DNA]</scope>
    <source>
        <tissue evidence="1">Muscle</tissue>
    </source>
</reference>
<dbReference type="OrthoDB" id="6376548at2759"/>
<accession>A0A5B7HY67</accession>
<comment type="caution">
    <text evidence="1">The sequence shown here is derived from an EMBL/GenBank/DDBJ whole genome shotgun (WGS) entry which is preliminary data.</text>
</comment>
<evidence type="ECO:0000313" key="1">
    <source>
        <dbReference type="EMBL" id="MPC76352.1"/>
    </source>
</evidence>
<evidence type="ECO:0000313" key="2">
    <source>
        <dbReference type="Proteomes" id="UP000324222"/>
    </source>
</evidence>
<keyword evidence="2" id="KW-1185">Reference proteome</keyword>